<evidence type="ECO:0000256" key="7">
    <source>
        <dbReference type="RuleBase" id="RU003879"/>
    </source>
</evidence>
<comment type="subcellular location">
    <subcellularLocation>
        <location evidence="1">Cell membrane</location>
        <topology evidence="1">Single-pass membrane protein</topology>
    </subcellularLocation>
    <subcellularLocation>
        <location evidence="7">Cell membrane</location>
        <topology evidence="7">Single-pass type II membrane protein</topology>
    </subcellularLocation>
</comment>
<dbReference type="PANTHER" id="PTHR30558:SF3">
    <property type="entry name" value="BIOPOLYMER TRANSPORT PROTEIN EXBD-RELATED"/>
    <property type="match status" value="1"/>
</dbReference>
<dbReference type="KEGG" id="soa:G3M56_012830"/>
<dbReference type="GO" id="GO:0022857">
    <property type="term" value="F:transmembrane transporter activity"/>
    <property type="evidence" value="ECO:0007669"/>
    <property type="project" value="InterPro"/>
</dbReference>
<dbReference type="EMBL" id="CP066776">
    <property type="protein sequence ID" value="QQL44746.1"/>
    <property type="molecule type" value="Genomic_DNA"/>
</dbReference>
<comment type="similarity">
    <text evidence="2 7">Belongs to the ExbD/TolR family.</text>
</comment>
<keyword evidence="4 7" id="KW-0812">Transmembrane</keyword>
<keyword evidence="5" id="KW-1133">Transmembrane helix</keyword>
<sequence length="140" mass="15973">MRLHKDRDDDGIEVSMSPLIDCVFLLLIFFLVTTMLKKKNKDIDIALPASTSALEMPIDDTLVVIGIDRQGNWFFEGASSNRMQLRKSLQQIAQSDPHQGIRLDCDRRCDIARVTEVIDLCNFHGLKNVGVRTYDESYNQ</sequence>
<proteinExistence type="inferred from homology"/>
<keyword evidence="7" id="KW-0813">Transport</keyword>
<keyword evidence="9" id="KW-1185">Reference proteome</keyword>
<evidence type="ECO:0000256" key="2">
    <source>
        <dbReference type="ARBA" id="ARBA00005811"/>
    </source>
</evidence>
<dbReference type="GO" id="GO:0005886">
    <property type="term" value="C:plasma membrane"/>
    <property type="evidence" value="ECO:0007669"/>
    <property type="project" value="UniProtKB-SubCell"/>
</dbReference>
<dbReference type="Proteomes" id="UP000475117">
    <property type="component" value="Chromosome"/>
</dbReference>
<evidence type="ECO:0000313" key="9">
    <source>
        <dbReference type="Proteomes" id="UP000475117"/>
    </source>
</evidence>
<evidence type="ECO:0000313" key="8">
    <source>
        <dbReference type="EMBL" id="QQL44746.1"/>
    </source>
</evidence>
<evidence type="ECO:0000256" key="1">
    <source>
        <dbReference type="ARBA" id="ARBA00004162"/>
    </source>
</evidence>
<reference evidence="8 9" key="1">
    <citation type="submission" date="2020-12" db="EMBL/GenBank/DDBJ databases">
        <title>Sulforoseuscoccus oceanibium gen. nov., sp. nov., a representative of the phylum Verrucomicrobia with special cytoplasmic membrane, and proposal of Sulforoseuscoccusaceae fam. nov.</title>
        <authorList>
            <person name="Xi F."/>
        </authorList>
    </citation>
    <scope>NUCLEOTIDE SEQUENCE [LARGE SCALE GENOMIC DNA]</scope>
    <source>
        <strain evidence="8 9">T37</strain>
    </source>
</reference>
<protein>
    <submittedName>
        <fullName evidence="8">Biopolymer transporter ExbD</fullName>
    </submittedName>
</protein>
<name>A0A6B3LD28_9BACT</name>
<evidence type="ECO:0000256" key="3">
    <source>
        <dbReference type="ARBA" id="ARBA00022475"/>
    </source>
</evidence>
<dbReference type="RefSeq" id="WP_164365147.1">
    <property type="nucleotide sequence ID" value="NZ_CP066776.1"/>
</dbReference>
<dbReference type="InterPro" id="IPR003400">
    <property type="entry name" value="ExbD"/>
</dbReference>
<keyword evidence="3" id="KW-1003">Cell membrane</keyword>
<keyword evidence="6" id="KW-0472">Membrane</keyword>
<dbReference type="Pfam" id="PF02472">
    <property type="entry name" value="ExbD"/>
    <property type="match status" value="1"/>
</dbReference>
<gene>
    <name evidence="8" type="ORF">G3M56_012830</name>
</gene>
<evidence type="ECO:0000256" key="5">
    <source>
        <dbReference type="ARBA" id="ARBA00022989"/>
    </source>
</evidence>
<evidence type="ECO:0000256" key="6">
    <source>
        <dbReference type="ARBA" id="ARBA00023136"/>
    </source>
</evidence>
<dbReference type="PANTHER" id="PTHR30558">
    <property type="entry name" value="EXBD MEMBRANE COMPONENT OF PMF-DRIVEN MACROMOLECULE IMPORT SYSTEM"/>
    <property type="match status" value="1"/>
</dbReference>
<organism evidence="8 9">
    <name type="scientific">Sulfuriroseicoccus oceanibius</name>
    <dbReference type="NCBI Taxonomy" id="2707525"/>
    <lineage>
        <taxon>Bacteria</taxon>
        <taxon>Pseudomonadati</taxon>
        <taxon>Verrucomicrobiota</taxon>
        <taxon>Verrucomicrobiia</taxon>
        <taxon>Verrucomicrobiales</taxon>
        <taxon>Verrucomicrobiaceae</taxon>
        <taxon>Sulfuriroseicoccus</taxon>
    </lineage>
</organism>
<keyword evidence="7" id="KW-0653">Protein transport</keyword>
<evidence type="ECO:0000256" key="4">
    <source>
        <dbReference type="ARBA" id="ARBA00022692"/>
    </source>
</evidence>
<dbReference type="GO" id="GO:0015031">
    <property type="term" value="P:protein transport"/>
    <property type="evidence" value="ECO:0007669"/>
    <property type="project" value="UniProtKB-KW"/>
</dbReference>
<dbReference type="Gene3D" id="3.30.420.270">
    <property type="match status" value="1"/>
</dbReference>
<accession>A0A6B3LD28</accession>
<dbReference type="AlphaFoldDB" id="A0A6B3LD28"/>